<reference evidence="2 4" key="1">
    <citation type="submission" date="2018-07" db="EMBL/GenBank/DDBJ databases">
        <authorList>
            <person name="Ye Y."/>
        </authorList>
    </citation>
    <scope>NUCLEOTIDE SEQUENCE [LARGE SCALE GENOMIC DNA]</scope>
    <source>
        <strain evidence="2">110B</strain>
        <strain evidence="4">H14(2018)</strain>
    </source>
</reference>
<organism evidence="2 4">
    <name type="scientific">Micromonospora aurantiaca</name>
    <name type="common">nom. illeg.</name>
    <dbReference type="NCBI Taxonomy" id="47850"/>
    <lineage>
        <taxon>Bacteria</taxon>
        <taxon>Bacillati</taxon>
        <taxon>Actinomycetota</taxon>
        <taxon>Actinomycetes</taxon>
        <taxon>Micromonosporales</taxon>
        <taxon>Micromonosporaceae</taxon>
        <taxon>Micromonospora</taxon>
    </lineage>
</organism>
<gene>
    <name evidence="2" type="ORF">DVH21_29320</name>
    <name evidence="3" type="ORF">F6X54_22565</name>
</gene>
<reference evidence="2 4" key="2">
    <citation type="submission" date="2018-08" db="EMBL/GenBank/DDBJ databases">
        <title>Streptomyces kandeliansis sp. nov., an endophytic bacterium isolated from mangrove plant.</title>
        <authorList>
            <person name="Wang R."/>
        </authorList>
    </citation>
    <scope>NUCLEOTIDE SEQUENCE [LARGE SCALE GENOMIC DNA]</scope>
    <source>
        <strain evidence="2">110B</strain>
        <strain evidence="4">H14(2018)</strain>
    </source>
</reference>
<evidence type="ECO:0000313" key="5">
    <source>
        <dbReference type="Proteomes" id="UP000471364"/>
    </source>
</evidence>
<reference evidence="3 5" key="3">
    <citation type="submission" date="2019-09" db="EMBL/GenBank/DDBJ databases">
        <title>High taxonomic diversity of Micromonospora strains isolated from Medicago sativa nodules in different geographical locations.</title>
        <authorList>
            <person name="Martinez-Hidalgo P."/>
            <person name="Flores-Felix J.D."/>
            <person name="Velazquez E."/>
            <person name="Brau L."/>
            <person name="Trujillo M.E."/>
            <person name="Martinez-Molina E."/>
        </authorList>
    </citation>
    <scope>NUCLEOTIDE SEQUENCE [LARGE SCALE GENOMIC DNA]</scope>
    <source>
        <strain evidence="3 5">ALFB5</strain>
    </source>
</reference>
<dbReference type="Proteomes" id="UP000253958">
    <property type="component" value="Chromosome"/>
</dbReference>
<keyword evidence="5" id="KW-1185">Reference proteome</keyword>
<sequence length="137" mass="14311">MPAVIQTQPGRPVRLARLWLVAAVLVAVGWMHGLQCSDGMAMVTAMPAGGVHLTMDSSMGHDGPTITTSDENPPSGLGGELLGACLALLVGVVGAMLLDRHPARPLIALVLAAARSQHRARIRVRAPTLAQLCLLRT</sequence>
<keyword evidence="1" id="KW-1133">Transmembrane helix</keyword>
<dbReference type="Proteomes" id="UP000471364">
    <property type="component" value="Unassembled WGS sequence"/>
</dbReference>
<evidence type="ECO:0000313" key="4">
    <source>
        <dbReference type="Proteomes" id="UP000253958"/>
    </source>
</evidence>
<keyword evidence="1" id="KW-0472">Membrane</keyword>
<accession>A0A3M9JZJ6</accession>
<evidence type="ECO:0000256" key="1">
    <source>
        <dbReference type="SAM" id="Phobius"/>
    </source>
</evidence>
<proteinExistence type="predicted"/>
<feature type="transmembrane region" description="Helical" evidence="1">
    <location>
        <begin position="81"/>
        <end position="98"/>
    </location>
</feature>
<dbReference type="EMBL" id="WAAR01000115">
    <property type="protein sequence ID" value="KAB1108447.1"/>
    <property type="molecule type" value="Genomic_DNA"/>
</dbReference>
<dbReference type="EMBL" id="CP031263">
    <property type="protein sequence ID" value="AXH93681.1"/>
    <property type="molecule type" value="Genomic_DNA"/>
</dbReference>
<name>A0A3M9JZJ6_9ACTN</name>
<feature type="transmembrane region" description="Helical" evidence="1">
    <location>
        <begin position="15"/>
        <end position="33"/>
    </location>
</feature>
<dbReference type="AlphaFoldDB" id="A0A3M9JZJ6"/>
<dbReference type="RefSeq" id="WP_041784245.1">
    <property type="nucleotide sequence ID" value="NZ_CBDRJA010000010.1"/>
</dbReference>
<evidence type="ECO:0000313" key="2">
    <source>
        <dbReference type="EMBL" id="AXH93681.1"/>
    </source>
</evidence>
<evidence type="ECO:0000313" key="3">
    <source>
        <dbReference type="EMBL" id="KAB1108447.1"/>
    </source>
</evidence>
<protein>
    <submittedName>
        <fullName evidence="2">Uncharacterized protein</fullName>
    </submittedName>
</protein>
<keyword evidence="1" id="KW-0812">Transmembrane</keyword>